<comment type="caution">
    <text evidence="8">The sequence shown here is derived from an EMBL/GenBank/DDBJ whole genome shotgun (WGS) entry which is preliminary data.</text>
</comment>
<dbReference type="Gene3D" id="3.20.20.330">
    <property type="entry name" value="Homocysteine-binding-like domain"/>
    <property type="match status" value="1"/>
</dbReference>
<evidence type="ECO:0000256" key="2">
    <source>
        <dbReference type="ARBA" id="ARBA00022679"/>
    </source>
</evidence>
<dbReference type="PANTHER" id="PTHR46015">
    <property type="entry name" value="ZGC:172121"/>
    <property type="match status" value="1"/>
</dbReference>
<feature type="binding site" evidence="5">
    <location>
        <position position="349"/>
    </location>
    <ligand>
        <name>Zn(2+)</name>
        <dbReference type="ChEBI" id="CHEBI:29105"/>
    </ligand>
</feature>
<evidence type="ECO:0000313" key="8">
    <source>
        <dbReference type="EMBL" id="RBP69933.1"/>
    </source>
</evidence>
<evidence type="ECO:0000313" key="9">
    <source>
        <dbReference type="Proteomes" id="UP000253509"/>
    </source>
</evidence>
<dbReference type="GO" id="GO:0008898">
    <property type="term" value="F:S-adenosylmethionine-homocysteine S-methyltransferase activity"/>
    <property type="evidence" value="ECO:0007669"/>
    <property type="project" value="TreeGrafter"/>
</dbReference>
<organism evidence="8 9">
    <name type="scientific">Brevibacterium celere</name>
    <dbReference type="NCBI Taxonomy" id="225845"/>
    <lineage>
        <taxon>Bacteria</taxon>
        <taxon>Bacillati</taxon>
        <taxon>Actinomycetota</taxon>
        <taxon>Actinomycetes</taxon>
        <taxon>Micrococcales</taxon>
        <taxon>Brevibacteriaceae</taxon>
        <taxon>Brevibacterium</taxon>
    </lineage>
</organism>
<feature type="domain" description="Hcy-binding" evidence="7">
    <location>
        <begin position="7"/>
        <end position="363"/>
    </location>
</feature>
<feature type="binding site" evidence="5">
    <location>
        <position position="243"/>
    </location>
    <ligand>
        <name>Zn(2+)</name>
        <dbReference type="ChEBI" id="CHEBI:29105"/>
    </ligand>
</feature>
<evidence type="ECO:0000256" key="1">
    <source>
        <dbReference type="ARBA" id="ARBA00022603"/>
    </source>
</evidence>
<gene>
    <name evidence="8" type="ORF">DFO65_11091</name>
</gene>
<evidence type="ECO:0000256" key="4">
    <source>
        <dbReference type="ARBA" id="ARBA00022833"/>
    </source>
</evidence>
<dbReference type="PROSITE" id="PS50970">
    <property type="entry name" value="HCY"/>
    <property type="match status" value="1"/>
</dbReference>
<sequence>MSETLTHLLDRSLSSGDPIVIDGALGTALESRGIDLDHELWSAGLLRDDPEAIAEVHRDYIRAGARIITTASYQATPLGFASLGLSPDEGRTLIARSVEVARAARADTDSATHSRTRAAADAGANPGAAEVLVAGSVGPYGAALGDGAEYTGDYSLTPAEFAEFHRPRIAALVDAGADLLAIETQPHLTEIEALCTLADEHSAPAWLSVTLADGEHLADGSPLTALAEVVSAHESIRAVGVNCVSPSLVAPALRALAGATALPLIAYPNSGEVYDARTMEWRTPEDSGRSPVHLGEEAPDDPGTGAGGGAGGDVAESADGAAADPGGGTTTFPIEDWARLGALLIGGCCRTGPADIAGIARRLTA</sequence>
<evidence type="ECO:0000259" key="7">
    <source>
        <dbReference type="PROSITE" id="PS50970"/>
    </source>
</evidence>
<feature type="compositionally biased region" description="Low complexity" evidence="6">
    <location>
        <begin position="313"/>
        <end position="324"/>
    </location>
</feature>
<dbReference type="NCBIfam" id="NF007020">
    <property type="entry name" value="PRK09485.1"/>
    <property type="match status" value="1"/>
</dbReference>
<dbReference type="InterPro" id="IPR036589">
    <property type="entry name" value="HCY_dom_sf"/>
</dbReference>
<evidence type="ECO:0000256" key="6">
    <source>
        <dbReference type="SAM" id="MobiDB-lite"/>
    </source>
</evidence>
<dbReference type="PIRSF" id="PIRSF037505">
    <property type="entry name" value="Betaine_HMT"/>
    <property type="match status" value="1"/>
</dbReference>
<dbReference type="Proteomes" id="UP000253509">
    <property type="component" value="Unassembled WGS sequence"/>
</dbReference>
<dbReference type="EMBL" id="QNSB01000010">
    <property type="protein sequence ID" value="RBP69933.1"/>
    <property type="molecule type" value="Genomic_DNA"/>
</dbReference>
<evidence type="ECO:0000256" key="5">
    <source>
        <dbReference type="PROSITE-ProRule" id="PRU00333"/>
    </source>
</evidence>
<keyword evidence="9" id="KW-1185">Reference proteome</keyword>
<proteinExistence type="predicted"/>
<comment type="cofactor">
    <cofactor evidence="5">
        <name>Zn(2+)</name>
        <dbReference type="ChEBI" id="CHEBI:29105"/>
    </cofactor>
</comment>
<evidence type="ECO:0000256" key="3">
    <source>
        <dbReference type="ARBA" id="ARBA00022723"/>
    </source>
</evidence>
<dbReference type="SUPFAM" id="SSF82282">
    <property type="entry name" value="Homocysteine S-methyltransferase"/>
    <property type="match status" value="1"/>
</dbReference>
<dbReference type="InterPro" id="IPR003726">
    <property type="entry name" value="HCY_dom"/>
</dbReference>
<dbReference type="GO" id="GO:0033528">
    <property type="term" value="P:S-methylmethionine cycle"/>
    <property type="evidence" value="ECO:0007669"/>
    <property type="project" value="TreeGrafter"/>
</dbReference>
<dbReference type="Pfam" id="PF02574">
    <property type="entry name" value="S-methyl_trans"/>
    <property type="match status" value="1"/>
</dbReference>
<protein>
    <submittedName>
        <fullName evidence="8">Homocysteine S-methyltransferase</fullName>
    </submittedName>
</protein>
<dbReference type="InterPro" id="IPR051486">
    <property type="entry name" value="Hcy_S-methyltransferase"/>
</dbReference>
<keyword evidence="2 5" id="KW-0808">Transferase</keyword>
<keyword evidence="4 5" id="KW-0862">Zinc</keyword>
<dbReference type="RefSeq" id="WP_113905012.1">
    <property type="nucleotide sequence ID" value="NZ_QNSB01000010.1"/>
</dbReference>
<dbReference type="GO" id="GO:0032259">
    <property type="term" value="P:methylation"/>
    <property type="evidence" value="ECO:0007669"/>
    <property type="project" value="UniProtKB-KW"/>
</dbReference>
<feature type="region of interest" description="Disordered" evidence="6">
    <location>
        <begin position="282"/>
        <end position="330"/>
    </location>
</feature>
<name>A0A366IEX2_9MICO</name>
<dbReference type="AlphaFoldDB" id="A0A366IEX2"/>
<dbReference type="GO" id="GO:0009086">
    <property type="term" value="P:methionine biosynthetic process"/>
    <property type="evidence" value="ECO:0007669"/>
    <property type="project" value="InterPro"/>
</dbReference>
<dbReference type="InterPro" id="IPR017226">
    <property type="entry name" value="BHMT-like"/>
</dbReference>
<keyword evidence="3 5" id="KW-0479">Metal-binding</keyword>
<reference evidence="8 9" key="1">
    <citation type="submission" date="2018-06" db="EMBL/GenBank/DDBJ databases">
        <title>Freshwater and sediment microbial communities from various areas in North America, analyzing microbe dynamics in response to fracking.</title>
        <authorList>
            <person name="Lamendella R."/>
        </authorList>
    </citation>
    <scope>NUCLEOTIDE SEQUENCE [LARGE SCALE GENOMIC DNA]</scope>
    <source>
        <strain evidence="8 9">3b_TX</strain>
    </source>
</reference>
<accession>A0A366IEX2</accession>
<feature type="binding site" evidence="5">
    <location>
        <position position="348"/>
    </location>
    <ligand>
        <name>Zn(2+)</name>
        <dbReference type="ChEBI" id="CHEBI:29105"/>
    </ligand>
</feature>
<dbReference type="PANTHER" id="PTHR46015:SF1">
    <property type="entry name" value="HOMOCYSTEINE S-METHYLTRANSFERASE-LIKE ISOFORM 1"/>
    <property type="match status" value="1"/>
</dbReference>
<keyword evidence="1 5" id="KW-0489">Methyltransferase</keyword>
<dbReference type="GO" id="GO:0008270">
    <property type="term" value="F:zinc ion binding"/>
    <property type="evidence" value="ECO:0007669"/>
    <property type="project" value="InterPro"/>
</dbReference>